<dbReference type="Gene3D" id="3.30.70.330">
    <property type="match status" value="1"/>
</dbReference>
<name>K8EF03_9CHLO</name>
<dbReference type="KEGG" id="bpg:Bathy05g02970"/>
<dbReference type="InterPro" id="IPR035979">
    <property type="entry name" value="RBD_domain_sf"/>
</dbReference>
<reference evidence="5 6" key="1">
    <citation type="submission" date="2011-10" db="EMBL/GenBank/DDBJ databases">
        <authorList>
            <person name="Genoscope - CEA"/>
        </authorList>
    </citation>
    <scope>NUCLEOTIDE SEQUENCE [LARGE SCALE GENOMIC DNA]</scope>
    <source>
        <strain evidence="5 6">RCC 1105</strain>
    </source>
</reference>
<dbReference type="InterPro" id="IPR012677">
    <property type="entry name" value="Nucleotide-bd_a/b_plait_sf"/>
</dbReference>
<dbReference type="SMART" id="SM00360">
    <property type="entry name" value="RRM"/>
    <property type="match status" value="1"/>
</dbReference>
<dbReference type="GeneID" id="19015800"/>
<dbReference type="PANTHER" id="PTHR23236">
    <property type="entry name" value="EUKARYOTIC TRANSLATION INITIATION FACTOR 4B/4H"/>
    <property type="match status" value="1"/>
</dbReference>
<dbReference type="EMBL" id="FO082274">
    <property type="protein sequence ID" value="CCO16554.1"/>
    <property type="molecule type" value="Genomic_DNA"/>
</dbReference>
<dbReference type="RefSeq" id="XP_007512996.1">
    <property type="nucleotide sequence ID" value="XM_007512934.1"/>
</dbReference>
<accession>K8EF03</accession>
<protein>
    <recommendedName>
        <fullName evidence="4">RRM domain-containing protein</fullName>
    </recommendedName>
</protein>
<sequence>MTAEDDEILKMKEKLAEMEREASSLREQEQGIDGKALDEEMAKHHHSDNNGQGQGGKPQKTPEELEKEKAERQEIDSRSVFVGQVDYGAEPGMLAEHFKKCGTVNRVTILTDKFENPKGFAYVEFLEKDAVDAAVLLDGTGLEEFPQRKLKVSAKRTNVPGMKAGGRGRGRGGGRFGGFPGGMMMVPMMMPYGRGRGRGGRGGRGGGRGRGGGGAPGSSPY</sequence>
<evidence type="ECO:0000256" key="1">
    <source>
        <dbReference type="ARBA" id="ARBA00022884"/>
    </source>
</evidence>
<feature type="compositionally biased region" description="Gly residues" evidence="3">
    <location>
        <begin position="202"/>
        <end position="221"/>
    </location>
</feature>
<feature type="compositionally biased region" description="Basic and acidic residues" evidence="3">
    <location>
        <begin position="60"/>
        <end position="74"/>
    </location>
</feature>
<dbReference type="PROSITE" id="PS50102">
    <property type="entry name" value="RRM"/>
    <property type="match status" value="1"/>
</dbReference>
<keyword evidence="1 2" id="KW-0694">RNA-binding</keyword>
<dbReference type="AlphaFoldDB" id="K8EF03"/>
<dbReference type="GO" id="GO:0008143">
    <property type="term" value="F:poly(A) binding"/>
    <property type="evidence" value="ECO:0007669"/>
    <property type="project" value="TreeGrafter"/>
</dbReference>
<feature type="compositionally biased region" description="Basic and acidic residues" evidence="3">
    <location>
        <begin position="8"/>
        <end position="29"/>
    </location>
</feature>
<evidence type="ECO:0000256" key="3">
    <source>
        <dbReference type="SAM" id="MobiDB-lite"/>
    </source>
</evidence>
<evidence type="ECO:0000313" key="6">
    <source>
        <dbReference type="Proteomes" id="UP000198341"/>
    </source>
</evidence>
<feature type="region of interest" description="Disordered" evidence="3">
    <location>
        <begin position="158"/>
        <end position="177"/>
    </location>
</feature>
<proteinExistence type="predicted"/>
<feature type="region of interest" description="Disordered" evidence="3">
    <location>
        <begin position="1"/>
        <end position="74"/>
    </location>
</feature>
<dbReference type="eggNOG" id="KOG4209">
    <property type="taxonomic scope" value="Eukaryota"/>
</dbReference>
<dbReference type="Proteomes" id="UP000198341">
    <property type="component" value="Chromosome 5"/>
</dbReference>
<dbReference type="STRING" id="41875.K8EF03"/>
<evidence type="ECO:0000313" key="5">
    <source>
        <dbReference type="EMBL" id="CCO16554.1"/>
    </source>
</evidence>
<evidence type="ECO:0000256" key="2">
    <source>
        <dbReference type="PROSITE-ProRule" id="PRU00176"/>
    </source>
</evidence>
<dbReference type="OrthoDB" id="498435at2759"/>
<gene>
    <name evidence="5" type="ORF">Bathy05g02970</name>
</gene>
<dbReference type="SUPFAM" id="SSF54928">
    <property type="entry name" value="RNA-binding domain, RBD"/>
    <property type="match status" value="1"/>
</dbReference>
<dbReference type="Pfam" id="PF00076">
    <property type="entry name" value="RRM_1"/>
    <property type="match status" value="1"/>
</dbReference>
<organism evidence="5 6">
    <name type="scientific">Bathycoccus prasinos</name>
    <dbReference type="NCBI Taxonomy" id="41875"/>
    <lineage>
        <taxon>Eukaryota</taxon>
        <taxon>Viridiplantae</taxon>
        <taxon>Chlorophyta</taxon>
        <taxon>Mamiellophyceae</taxon>
        <taxon>Mamiellales</taxon>
        <taxon>Bathycoccaceae</taxon>
        <taxon>Bathycoccus</taxon>
    </lineage>
</organism>
<dbReference type="PANTHER" id="PTHR23236:SF92">
    <property type="entry name" value="POLYADENYLATE-BINDING PROTEIN 1"/>
    <property type="match status" value="1"/>
</dbReference>
<keyword evidence="6" id="KW-1185">Reference proteome</keyword>
<dbReference type="InterPro" id="IPR000504">
    <property type="entry name" value="RRM_dom"/>
</dbReference>
<evidence type="ECO:0000259" key="4">
    <source>
        <dbReference type="PROSITE" id="PS50102"/>
    </source>
</evidence>
<feature type="region of interest" description="Disordered" evidence="3">
    <location>
        <begin position="190"/>
        <end position="221"/>
    </location>
</feature>
<feature type="domain" description="RRM" evidence="4">
    <location>
        <begin position="78"/>
        <end position="157"/>
    </location>
</feature>